<evidence type="ECO:0000313" key="1">
    <source>
        <dbReference type="EMBL" id="RVW48251.1"/>
    </source>
</evidence>
<organism evidence="1 2">
    <name type="scientific">Vitis vinifera</name>
    <name type="common">Grape</name>
    <dbReference type="NCBI Taxonomy" id="29760"/>
    <lineage>
        <taxon>Eukaryota</taxon>
        <taxon>Viridiplantae</taxon>
        <taxon>Streptophyta</taxon>
        <taxon>Embryophyta</taxon>
        <taxon>Tracheophyta</taxon>
        <taxon>Spermatophyta</taxon>
        <taxon>Magnoliopsida</taxon>
        <taxon>eudicotyledons</taxon>
        <taxon>Gunneridae</taxon>
        <taxon>Pentapetalae</taxon>
        <taxon>rosids</taxon>
        <taxon>Vitales</taxon>
        <taxon>Vitaceae</taxon>
        <taxon>Viteae</taxon>
        <taxon>Vitis</taxon>
    </lineage>
</organism>
<reference evidence="1 2" key="1">
    <citation type="journal article" date="2018" name="PLoS Genet.">
        <title>Population sequencing reveals clonal diversity and ancestral inbreeding in the grapevine cultivar Chardonnay.</title>
        <authorList>
            <person name="Roach M.J."/>
            <person name="Johnson D.L."/>
            <person name="Bohlmann J."/>
            <person name="van Vuuren H.J."/>
            <person name="Jones S.J."/>
            <person name="Pretorius I.S."/>
            <person name="Schmidt S.A."/>
            <person name="Borneman A.R."/>
        </authorList>
    </citation>
    <scope>NUCLEOTIDE SEQUENCE [LARGE SCALE GENOMIC DNA]</scope>
    <source>
        <strain evidence="2">cv. Chardonnay</strain>
        <tissue evidence="1">Leaf</tissue>
    </source>
</reference>
<gene>
    <name evidence="1" type="primary">BIG1_4</name>
    <name evidence="1" type="ORF">CK203_069564</name>
</gene>
<accession>A0A438EKJ4</accession>
<comment type="caution">
    <text evidence="1">The sequence shown here is derived from an EMBL/GenBank/DDBJ whole genome shotgun (WGS) entry which is preliminary data.</text>
</comment>
<evidence type="ECO:0000313" key="2">
    <source>
        <dbReference type="Proteomes" id="UP000288805"/>
    </source>
</evidence>
<proteinExistence type="predicted"/>
<sequence length="78" mass="8251">MSVSLGGSSRAGRVLGPSLDKIIKNVAWRKHSQLVAACKSVLDKLETLADSSDPNSNSPVLDYRFRCGIRFAASSAGS</sequence>
<name>A0A438EKJ4_VITVI</name>
<dbReference type="Proteomes" id="UP000288805">
    <property type="component" value="Unassembled WGS sequence"/>
</dbReference>
<dbReference type="AlphaFoldDB" id="A0A438EKJ4"/>
<protein>
    <submittedName>
        <fullName evidence="1">Brefeldin A-inhibited guanine nucleotide-exchange protein 1</fullName>
    </submittedName>
</protein>
<dbReference type="EMBL" id="QGNW01001255">
    <property type="protein sequence ID" value="RVW48251.1"/>
    <property type="molecule type" value="Genomic_DNA"/>
</dbReference>